<evidence type="ECO:0000313" key="2">
    <source>
        <dbReference type="EMBL" id="EIY62111.1"/>
    </source>
</evidence>
<feature type="transmembrane region" description="Helical" evidence="1">
    <location>
        <begin position="33"/>
        <end position="50"/>
    </location>
</feature>
<keyword evidence="1" id="KW-0472">Membrane</keyword>
<dbReference type="AlphaFoldDB" id="I9T049"/>
<accession>I9T049</accession>
<reference evidence="2 3" key="1">
    <citation type="submission" date="2012-02" db="EMBL/GenBank/DDBJ databases">
        <title>The Genome Sequence of Bacteroides salyersiae CL02T12C01.</title>
        <authorList>
            <consortium name="The Broad Institute Genome Sequencing Platform"/>
            <person name="Earl A."/>
            <person name="Ward D."/>
            <person name="Feldgarden M."/>
            <person name="Gevers D."/>
            <person name="Zitomersky N.L."/>
            <person name="Coyne M.J."/>
            <person name="Comstock L.E."/>
            <person name="Young S.K."/>
            <person name="Zeng Q."/>
            <person name="Gargeya S."/>
            <person name="Fitzgerald M."/>
            <person name="Haas B."/>
            <person name="Abouelleil A."/>
            <person name="Alvarado L."/>
            <person name="Arachchi H.M."/>
            <person name="Berlin A."/>
            <person name="Chapman S.B."/>
            <person name="Gearin G."/>
            <person name="Goldberg J."/>
            <person name="Griggs A."/>
            <person name="Gujja S."/>
            <person name="Hansen M."/>
            <person name="Heiman D."/>
            <person name="Howarth C."/>
            <person name="Larimer J."/>
            <person name="Lui A."/>
            <person name="MacDonald P.J.P."/>
            <person name="McCowen C."/>
            <person name="Montmayeur A."/>
            <person name="Murphy C."/>
            <person name="Neiman D."/>
            <person name="Pearson M."/>
            <person name="Priest M."/>
            <person name="Roberts A."/>
            <person name="Saif S."/>
            <person name="Shea T."/>
            <person name="Sisk P."/>
            <person name="Stolte C."/>
            <person name="Sykes S."/>
            <person name="Wortman J."/>
            <person name="Nusbaum C."/>
            <person name="Birren B."/>
        </authorList>
    </citation>
    <scope>NUCLEOTIDE SEQUENCE [LARGE SCALE GENOMIC DNA]</scope>
    <source>
        <strain evidence="2 3">CL02T12C01</strain>
    </source>
</reference>
<evidence type="ECO:0000256" key="1">
    <source>
        <dbReference type="SAM" id="Phobius"/>
    </source>
</evidence>
<protein>
    <submittedName>
        <fullName evidence="2">Uncharacterized protein</fullName>
    </submittedName>
</protein>
<keyword evidence="1" id="KW-0812">Transmembrane</keyword>
<organism evidence="2 3">
    <name type="scientific">Bacteroides salyersiae CL02T12C01</name>
    <dbReference type="NCBI Taxonomy" id="997887"/>
    <lineage>
        <taxon>Bacteria</taxon>
        <taxon>Pseudomonadati</taxon>
        <taxon>Bacteroidota</taxon>
        <taxon>Bacteroidia</taxon>
        <taxon>Bacteroidales</taxon>
        <taxon>Bacteroidaceae</taxon>
        <taxon>Bacteroides</taxon>
    </lineage>
</organism>
<dbReference type="Proteomes" id="UP000005150">
    <property type="component" value="Unassembled WGS sequence"/>
</dbReference>
<dbReference type="EMBL" id="AGXV01000032">
    <property type="protein sequence ID" value="EIY62111.1"/>
    <property type="molecule type" value="Genomic_DNA"/>
</dbReference>
<keyword evidence="3" id="KW-1185">Reference proteome</keyword>
<comment type="caution">
    <text evidence="2">The sequence shown here is derived from an EMBL/GenBank/DDBJ whole genome shotgun (WGS) entry which is preliminary data.</text>
</comment>
<evidence type="ECO:0000313" key="3">
    <source>
        <dbReference type="Proteomes" id="UP000005150"/>
    </source>
</evidence>
<keyword evidence="1" id="KW-1133">Transmembrane helix</keyword>
<name>I9T049_9BACE</name>
<gene>
    <name evidence="2" type="ORF">HMPREF1071_02731</name>
</gene>
<sequence>MFHLKQYSRLFLKVAFKNNFMTMKKLFLKKKNILLCISFLIKCAVVYFFLNKIVK</sequence>
<proteinExistence type="predicted"/>
<dbReference type="HOGENOM" id="CLU_3022506_0_0_10"/>